<evidence type="ECO:0000256" key="1">
    <source>
        <dbReference type="ARBA" id="ARBA00004651"/>
    </source>
</evidence>
<dbReference type="GO" id="GO:0042910">
    <property type="term" value="F:xenobiotic transmembrane transporter activity"/>
    <property type="evidence" value="ECO:0007669"/>
    <property type="project" value="InterPro"/>
</dbReference>
<dbReference type="InterPro" id="IPR002528">
    <property type="entry name" value="MATE_fam"/>
</dbReference>
<dbReference type="AlphaFoldDB" id="A0A4R1R5V3"/>
<accession>A0A4R1R5V3</accession>
<keyword evidence="7 10" id="KW-1133">Transmembrane helix</keyword>
<keyword evidence="9" id="KW-0046">Antibiotic resistance</keyword>
<evidence type="ECO:0000256" key="3">
    <source>
        <dbReference type="ARBA" id="ARBA00022106"/>
    </source>
</evidence>
<dbReference type="Proteomes" id="UP000295718">
    <property type="component" value="Unassembled WGS sequence"/>
</dbReference>
<feature type="transmembrane region" description="Helical" evidence="10">
    <location>
        <begin position="241"/>
        <end position="263"/>
    </location>
</feature>
<dbReference type="RefSeq" id="WP_031391430.1">
    <property type="nucleotide sequence ID" value="NZ_JPNB01000002.1"/>
</dbReference>
<evidence type="ECO:0000313" key="11">
    <source>
        <dbReference type="EMBL" id="TCL60916.1"/>
    </source>
</evidence>
<dbReference type="GO" id="GO:0046677">
    <property type="term" value="P:response to antibiotic"/>
    <property type="evidence" value="ECO:0007669"/>
    <property type="project" value="UniProtKB-KW"/>
</dbReference>
<keyword evidence="8 10" id="KW-0472">Membrane</keyword>
<feature type="transmembrane region" description="Helical" evidence="10">
    <location>
        <begin position="56"/>
        <end position="84"/>
    </location>
</feature>
<name>A0A4R1R5V3_9FIRM</name>
<reference evidence="11 12" key="1">
    <citation type="submission" date="2019-03" db="EMBL/GenBank/DDBJ databases">
        <title>Genomic Encyclopedia of Type Strains, Phase IV (KMG-IV): sequencing the most valuable type-strain genomes for metagenomic binning, comparative biology and taxonomic classification.</title>
        <authorList>
            <person name="Goeker M."/>
        </authorList>
    </citation>
    <scope>NUCLEOTIDE SEQUENCE [LARGE SCALE GENOMIC DNA]</scope>
    <source>
        <strain evidence="11 12">DSM 100556</strain>
    </source>
</reference>
<evidence type="ECO:0000256" key="10">
    <source>
        <dbReference type="SAM" id="Phobius"/>
    </source>
</evidence>
<dbReference type="InterPro" id="IPR048279">
    <property type="entry name" value="MdtK-like"/>
</dbReference>
<feature type="transmembrane region" description="Helical" evidence="10">
    <location>
        <begin position="12"/>
        <end position="36"/>
    </location>
</feature>
<dbReference type="NCBIfam" id="TIGR00797">
    <property type="entry name" value="matE"/>
    <property type="match status" value="1"/>
</dbReference>
<evidence type="ECO:0000256" key="2">
    <source>
        <dbReference type="ARBA" id="ARBA00008417"/>
    </source>
</evidence>
<dbReference type="PANTHER" id="PTHR43823:SF3">
    <property type="entry name" value="MULTIDRUG EXPORT PROTEIN MEPA"/>
    <property type="match status" value="1"/>
</dbReference>
<dbReference type="Pfam" id="PF01554">
    <property type="entry name" value="MatE"/>
    <property type="match status" value="2"/>
</dbReference>
<feature type="transmembrane region" description="Helical" evidence="10">
    <location>
        <begin position="275"/>
        <end position="293"/>
    </location>
</feature>
<evidence type="ECO:0000256" key="6">
    <source>
        <dbReference type="ARBA" id="ARBA00022692"/>
    </source>
</evidence>
<proteinExistence type="inferred from homology"/>
<feature type="transmembrane region" description="Helical" evidence="10">
    <location>
        <begin position="172"/>
        <end position="193"/>
    </location>
</feature>
<sequence>MEVNESTKRMGTAPIFPMLLSMAIPGLLGTMTTYLYRTVDQIFVGNYVGRNALGGISVLAPFNNVIIALSLFITVGGASILSLTMGRNDYEKANKLFTNIVIQSIGMSLIVSSLFFVFAKPFVSLCGAKEGTEVYDYAVTYLKIVTFGQVFNMLNQGLAAIIRTEGNAKYSMFVNMIGAVCNVAFNALFLIVFKMGIEGSAVATVISQFIGAAFSILYFFGGKSNLRWEGFKVVDFKQMLYIAKMGIAPSIFQMLSFVTNIMLNKALQHYGDLDPVFSLIGGGELCISAVAIVNTVDNFIVSATAGVNQAVSPIISYNYGAQKYGRVKKASLTAQAMAFSIAFLIWVFMMIVPEFVVNLFSNGDEALIKYGAMAMRICKIFALFGGFQMLVSMYFSAIGKPQIATLVSFSRNGVFLIPALYILPRFFGLKGVLYANAFSDGCSLIVVTIMYIYEMSRLGRIVNYNEKREVI</sequence>
<dbReference type="GO" id="GO:0005886">
    <property type="term" value="C:plasma membrane"/>
    <property type="evidence" value="ECO:0007669"/>
    <property type="project" value="UniProtKB-SubCell"/>
</dbReference>
<comment type="similarity">
    <text evidence="2">Belongs to the multi antimicrobial extrusion (MATE) (TC 2.A.66.1) family. MepA subfamily.</text>
</comment>
<dbReference type="STRING" id="1469948.GCA_000732725_02756"/>
<dbReference type="InterPro" id="IPR045070">
    <property type="entry name" value="MATE_MepA-like"/>
</dbReference>
<keyword evidence="12" id="KW-1185">Reference proteome</keyword>
<feature type="transmembrane region" description="Helical" evidence="10">
    <location>
        <begin position="332"/>
        <end position="353"/>
    </location>
</feature>
<keyword evidence="5" id="KW-1003">Cell membrane</keyword>
<evidence type="ECO:0000256" key="9">
    <source>
        <dbReference type="ARBA" id="ARBA00023251"/>
    </source>
</evidence>
<keyword evidence="4" id="KW-0813">Transport</keyword>
<feature type="transmembrane region" description="Helical" evidence="10">
    <location>
        <begin position="96"/>
        <end position="119"/>
    </location>
</feature>
<dbReference type="CDD" id="cd13143">
    <property type="entry name" value="MATE_MepA_like"/>
    <property type="match status" value="1"/>
</dbReference>
<keyword evidence="6 10" id="KW-0812">Transmembrane</keyword>
<dbReference type="PIRSF" id="PIRSF006603">
    <property type="entry name" value="DinF"/>
    <property type="match status" value="1"/>
</dbReference>
<feature type="transmembrane region" description="Helical" evidence="10">
    <location>
        <begin position="373"/>
        <end position="397"/>
    </location>
</feature>
<evidence type="ECO:0000256" key="8">
    <source>
        <dbReference type="ARBA" id="ARBA00023136"/>
    </source>
</evidence>
<dbReference type="EMBL" id="SLUO01000001">
    <property type="protein sequence ID" value="TCL60916.1"/>
    <property type="molecule type" value="Genomic_DNA"/>
</dbReference>
<dbReference type="GO" id="GO:0015297">
    <property type="term" value="F:antiporter activity"/>
    <property type="evidence" value="ECO:0007669"/>
    <property type="project" value="InterPro"/>
</dbReference>
<evidence type="ECO:0000256" key="4">
    <source>
        <dbReference type="ARBA" id="ARBA00022448"/>
    </source>
</evidence>
<evidence type="ECO:0000313" key="12">
    <source>
        <dbReference type="Proteomes" id="UP000295718"/>
    </source>
</evidence>
<dbReference type="InterPro" id="IPR051327">
    <property type="entry name" value="MATE_MepA_subfamily"/>
</dbReference>
<dbReference type="PANTHER" id="PTHR43823">
    <property type="entry name" value="SPORULATION PROTEIN YKVU"/>
    <property type="match status" value="1"/>
</dbReference>
<comment type="subcellular location">
    <subcellularLocation>
        <location evidence="1">Cell membrane</location>
        <topology evidence="1">Multi-pass membrane protein</topology>
    </subcellularLocation>
</comment>
<comment type="caution">
    <text evidence="11">The sequence shown here is derived from an EMBL/GenBank/DDBJ whole genome shotgun (WGS) entry which is preliminary data.</text>
</comment>
<protein>
    <recommendedName>
        <fullName evidence="3">Multidrug export protein MepA</fullName>
    </recommendedName>
</protein>
<organism evidence="11 12">
    <name type="scientific">Kineothrix alysoides</name>
    <dbReference type="NCBI Taxonomy" id="1469948"/>
    <lineage>
        <taxon>Bacteria</taxon>
        <taxon>Bacillati</taxon>
        <taxon>Bacillota</taxon>
        <taxon>Clostridia</taxon>
        <taxon>Lachnospirales</taxon>
        <taxon>Lachnospiraceae</taxon>
        <taxon>Kineothrix</taxon>
    </lineage>
</organism>
<feature type="transmembrane region" description="Helical" evidence="10">
    <location>
        <begin position="433"/>
        <end position="453"/>
    </location>
</feature>
<evidence type="ECO:0000256" key="7">
    <source>
        <dbReference type="ARBA" id="ARBA00022989"/>
    </source>
</evidence>
<evidence type="ECO:0000256" key="5">
    <source>
        <dbReference type="ARBA" id="ARBA00022475"/>
    </source>
</evidence>
<gene>
    <name evidence="11" type="ORF">EDD76_10113</name>
</gene>
<feature type="transmembrane region" description="Helical" evidence="10">
    <location>
        <begin position="200"/>
        <end position="221"/>
    </location>
</feature>